<evidence type="ECO:0000256" key="5">
    <source>
        <dbReference type="SAM" id="Phobius"/>
    </source>
</evidence>
<comment type="caution">
    <text evidence="7">The sequence shown here is derived from an EMBL/GenBank/DDBJ whole genome shotgun (WGS) entry which is preliminary data.</text>
</comment>
<feature type="region of interest" description="Disordered" evidence="4">
    <location>
        <begin position="100"/>
        <end position="156"/>
    </location>
</feature>
<evidence type="ECO:0000313" key="7">
    <source>
        <dbReference type="EMBL" id="MFO3667498.1"/>
    </source>
</evidence>
<dbReference type="Pfam" id="PF12773">
    <property type="entry name" value="DZR"/>
    <property type="match status" value="1"/>
</dbReference>
<keyword evidence="2" id="KW-0863">Zinc-finger</keyword>
<feature type="domain" description="RanBP2-type" evidence="6">
    <location>
        <begin position="34"/>
        <end position="58"/>
    </location>
</feature>
<sequence length="459" mass="52922">MICKNCGHENEKDSKFCEKCGSKLEEIKPVIKEDLKKCPKCGFANDKDSKFCQSCGSKLEEVKPQVKEEKKDSKACPKCGFANDKDSKFCESCGSKLEEAKEEKSQTTLVNKERLEELIGKNRENSQEKKLGQEVKKAENKENPQKAAHKTSEDSYIEIKKRRDTERLGQDFKKDLNKELGENRRAKRHERAQEEKFSEENEKKNVLVYALIAGFCLIVLTVVIAVGFFGSKKSQKPTYKQNQEIESAENSSYQDLYDQALDAFYKEDYNEAAEKFKSIPQEEVDLYTKAQKNLSQIEKRLVEDLNSYIEDEDYNTAKSLAASYLKIIPNSKKIKDIYNQLESGKIEDSEARNESDLEKSKDYDLEEIRKNNSYGEGGNPQYTEIYKPEDFLNKSFRIDTDSGKVRANADMNSEKIGDVYRGEIYHVYDVKSDSERYWLNIGDNAWISSKLITGEYRED</sequence>
<feature type="domain" description="RanBP2-type" evidence="6">
    <location>
        <begin position="72"/>
        <end position="96"/>
    </location>
</feature>
<feature type="region of interest" description="Disordered" evidence="4">
    <location>
        <begin position="168"/>
        <end position="198"/>
    </location>
</feature>
<evidence type="ECO:0000256" key="3">
    <source>
        <dbReference type="ARBA" id="ARBA00022833"/>
    </source>
</evidence>
<keyword evidence="5" id="KW-0472">Membrane</keyword>
<dbReference type="InterPro" id="IPR025874">
    <property type="entry name" value="DZR"/>
</dbReference>
<dbReference type="EMBL" id="JBGMEF010000023">
    <property type="protein sequence ID" value="MFO3667498.1"/>
    <property type="molecule type" value="Genomic_DNA"/>
</dbReference>
<evidence type="ECO:0000256" key="1">
    <source>
        <dbReference type="ARBA" id="ARBA00022723"/>
    </source>
</evidence>
<feature type="transmembrane region" description="Helical" evidence="5">
    <location>
        <begin position="206"/>
        <end position="230"/>
    </location>
</feature>
<feature type="compositionally biased region" description="Basic and acidic residues" evidence="4">
    <location>
        <begin position="168"/>
        <end position="184"/>
    </location>
</feature>
<keyword evidence="3" id="KW-0862">Zinc</keyword>
<feature type="domain" description="RanBP2-type" evidence="6">
    <location>
        <begin position="2"/>
        <end position="23"/>
    </location>
</feature>
<dbReference type="InterPro" id="IPR001876">
    <property type="entry name" value="Znf_RanBP2"/>
</dbReference>
<evidence type="ECO:0000313" key="8">
    <source>
        <dbReference type="Proteomes" id="UP001637994"/>
    </source>
</evidence>
<dbReference type="SMART" id="SM00547">
    <property type="entry name" value="ZnF_RBZ"/>
    <property type="match status" value="3"/>
</dbReference>
<name>A0ABW9MF38_9FIRM</name>
<protein>
    <submittedName>
        <fullName evidence="7">Zinc ribbon domain-containing protein</fullName>
    </submittedName>
</protein>
<dbReference type="Proteomes" id="UP001637994">
    <property type="component" value="Unassembled WGS sequence"/>
</dbReference>
<accession>A0ABW9MF38</accession>
<keyword evidence="5" id="KW-0812">Transmembrane</keyword>
<organism evidence="7 8">
    <name type="scientific">Anaerococcus kampingae</name>
    <dbReference type="NCBI Taxonomy" id="3115614"/>
    <lineage>
        <taxon>Bacteria</taxon>
        <taxon>Bacillati</taxon>
        <taxon>Bacillota</taxon>
        <taxon>Tissierellia</taxon>
        <taxon>Tissierellales</taxon>
        <taxon>Peptoniphilaceae</taxon>
        <taxon>Anaerococcus</taxon>
    </lineage>
</organism>
<evidence type="ECO:0000259" key="6">
    <source>
        <dbReference type="SMART" id="SM00547"/>
    </source>
</evidence>
<dbReference type="RefSeq" id="WP_410035746.1">
    <property type="nucleotide sequence ID" value="NZ_JBGMEF010000023.1"/>
</dbReference>
<proteinExistence type="predicted"/>
<keyword evidence="5" id="KW-1133">Transmembrane helix</keyword>
<gene>
    <name evidence="7" type="ORF">ACCQ42_06910</name>
</gene>
<evidence type="ECO:0000256" key="2">
    <source>
        <dbReference type="ARBA" id="ARBA00022771"/>
    </source>
</evidence>
<keyword evidence="8" id="KW-1185">Reference proteome</keyword>
<reference evidence="7 8" key="1">
    <citation type="journal article" date="2025" name="Anaerobe">
        <title>Description of Anaerococcus kampingiae sp. nov., Anaerococcus groningensis sp. nov., Anaerococcus martiniensis sp. nov., and Anaerococcus cruorum sp. nov., isolated from human clinical specimens.</title>
        <authorList>
            <person name="Boiten K.E."/>
            <person name="Meijer J."/>
            <person name="van Wezel E.M."/>
            <person name="Veloo A.C.M."/>
        </authorList>
    </citation>
    <scope>NUCLEOTIDE SEQUENCE [LARGE SCALE GENOMIC DNA]</scope>
    <source>
        <strain evidence="7 8">ENR0874</strain>
    </source>
</reference>
<keyword evidence="1" id="KW-0479">Metal-binding</keyword>
<evidence type="ECO:0000256" key="4">
    <source>
        <dbReference type="SAM" id="MobiDB-lite"/>
    </source>
</evidence>